<dbReference type="InterPro" id="IPR023346">
    <property type="entry name" value="Lysozyme-like_dom_sf"/>
</dbReference>
<dbReference type="InterPro" id="IPR011055">
    <property type="entry name" value="Dup_hybrid_motif"/>
</dbReference>
<dbReference type="Gene3D" id="1.10.530.10">
    <property type="match status" value="1"/>
</dbReference>
<proteinExistence type="predicted"/>
<dbReference type="Gene3D" id="2.70.70.10">
    <property type="entry name" value="Glucose Permease (Domain IIA)"/>
    <property type="match status" value="1"/>
</dbReference>
<dbReference type="HOGENOM" id="CLU_019442_0_0_4"/>
<evidence type="ECO:0000313" key="1">
    <source>
        <dbReference type="EMBL" id="ADU39996.1"/>
    </source>
</evidence>
<protein>
    <submittedName>
        <fullName evidence="1">Uncharacterized protein</fullName>
    </submittedName>
</protein>
<name>E6UXK6_VARPE</name>
<dbReference type="eggNOG" id="COG0739">
    <property type="taxonomic scope" value="Bacteria"/>
</dbReference>
<dbReference type="AlphaFoldDB" id="E6UXK6"/>
<dbReference type="STRING" id="595537.Varpa_5844"/>
<reference evidence="1 2" key="2">
    <citation type="journal article" date="2013" name="Genome Announc.">
        <title>Genome of the Root-Associated Plant Growth-Promoting Bacterium Variovorax paradoxus Strain EPS.</title>
        <authorList>
            <person name="Han J.I."/>
            <person name="Spain J.C."/>
            <person name="Leadbetter J.R."/>
            <person name="Ovchinnikova G."/>
            <person name="Goodwin L.A."/>
            <person name="Han C.S."/>
            <person name="Woyke T."/>
            <person name="Davenport K.W."/>
            <person name="Orwin P.M."/>
        </authorList>
    </citation>
    <scope>NUCLEOTIDE SEQUENCE [LARGE SCALE GENOMIC DNA]</scope>
    <source>
        <strain evidence="1 2">EPS</strain>
    </source>
</reference>
<reference evidence="2" key="1">
    <citation type="submission" date="2010-12" db="EMBL/GenBank/DDBJ databases">
        <title>Complete sequence of Variovorax paradoxus EPS.</title>
        <authorList>
            <consortium name="US DOE Joint Genome Institute"/>
            <person name="Lucas S."/>
            <person name="Copeland A."/>
            <person name="Lapidus A."/>
            <person name="Cheng J.-F."/>
            <person name="Goodwin L."/>
            <person name="Pitluck S."/>
            <person name="Teshima H."/>
            <person name="Detter J.C."/>
            <person name="Han C."/>
            <person name="Tapia R."/>
            <person name="Land M."/>
            <person name="Hauser L."/>
            <person name="Kyrpides N."/>
            <person name="Ivanova N."/>
            <person name="Ovchinnikova G."/>
            <person name="Orwin P."/>
            <person name="Han J.-I.G."/>
            <person name="Woyke T."/>
        </authorList>
    </citation>
    <scope>NUCLEOTIDE SEQUENCE [LARGE SCALE GENOMIC DNA]</scope>
    <source>
        <strain evidence="2">EPS</strain>
    </source>
</reference>
<dbReference type="CDD" id="cd12797">
    <property type="entry name" value="M23_peptidase"/>
    <property type="match status" value="1"/>
</dbReference>
<gene>
    <name evidence="1" type="ordered locus">Varpa_5844</name>
</gene>
<organism evidence="1 2">
    <name type="scientific">Variovorax paradoxus (strain EPS)</name>
    <dbReference type="NCBI Taxonomy" id="595537"/>
    <lineage>
        <taxon>Bacteria</taxon>
        <taxon>Pseudomonadati</taxon>
        <taxon>Pseudomonadota</taxon>
        <taxon>Betaproteobacteria</taxon>
        <taxon>Burkholderiales</taxon>
        <taxon>Comamonadaceae</taxon>
        <taxon>Variovorax</taxon>
    </lineage>
</organism>
<dbReference type="KEGG" id="vpe:Varpa_5844"/>
<dbReference type="RefSeq" id="WP_013544188.1">
    <property type="nucleotide sequence ID" value="NC_014931.1"/>
</dbReference>
<dbReference type="OrthoDB" id="1242806at2"/>
<dbReference type="EMBL" id="CP002417">
    <property type="protein sequence ID" value="ADU39996.1"/>
    <property type="molecule type" value="Genomic_DNA"/>
</dbReference>
<dbReference type="Proteomes" id="UP000008917">
    <property type="component" value="Chromosome"/>
</dbReference>
<dbReference type="SUPFAM" id="SSF53955">
    <property type="entry name" value="Lysozyme-like"/>
    <property type="match status" value="1"/>
</dbReference>
<sequence>MILSPPFLPARTSQSEAAWLDAAMAQPTSRLSNTNAAEGSFPLSLRLGWHNGIHIQAPQAAGAYLPVRAVADGTVVFVHPPTAPNNDVNHALNYNPFNAGTPSPAWTSDGFVVIAHKGEIGAAGAVATEFVYFSACMHLGSLANHARTRQPLKAGDVVFRKEALGTPGQIYGHDGQVHFEVCCDEANLEKLTTRKRDWADPLAPQPPTANGRTDAVFGSLYIYLPAGTPTRASQPTSHLRSAVHAGGAASAATDFFLPDTLRAAQWVQITYEHGSAILASCDRLGAPIGQPRNDSRYDYITVATMRPGASQSFEYDLSAVANDRHGSLDAATQALSSPSGWYELLRFGRNLGPDALPANAAHWRKVVTPDGGLWVDLNAPGTFKFSDADFLAITGWNCFDDDPTPTDQRCDSLRMKTLIRDPDRTNEGRMERAQLARRLGEPEVRNKLRRTICKFPSEWDQKDVEKRYGWLETEDFKSTDDDATGAQKWERFVKHAKAVTFLELPEAFLKADWRFHPREFVGHMRKCGWLSCSEIEQIYKSHDLRNNNPARFDAIRKYQISLNLMTRKYLLNTSKRLPHILGQGAEESSFLTAMQEDSMTGSAVNGEVHGKVGGKDPQSLRNELDFGHWWGFSPNERVDWYGSKKFNSKGLLIASSYNWRMGNLGDPDAQKFRGRGFKQLTGRLNYVQYWVYRGWLTRSSFDNHWWTDPQYVARNVRGMTKTPGVVDNPEVVGTSIYNCMDAGGWYMTFQRPDVLRAMDGDMDYLAASISELAQETTASKAVTLAINGGEIAWDRRLKNTRAAKEIILDQ</sequence>
<accession>E6UXK6</accession>
<evidence type="ECO:0000313" key="2">
    <source>
        <dbReference type="Proteomes" id="UP000008917"/>
    </source>
</evidence>